<dbReference type="AlphaFoldDB" id="A0A1E5QPM0"/>
<dbReference type="STRING" id="1781255.BH720_04220"/>
<evidence type="ECO:0000313" key="1">
    <source>
        <dbReference type="EMBL" id="OEJ76561.1"/>
    </source>
</evidence>
<gene>
    <name evidence="1" type="ORF">BH720_04220</name>
</gene>
<accession>A0A1E5QPM0</accession>
<sequence>MTKDLFAQEALTQIPKILTLLDRNPHSPTYGCFDRNFWHYKIIDFPSGMSQEFVLPLALAYNTNLPHNPYYQQPAIRDWVEAGILYAAKSAHKDGSCDDYFPFERASGAAAFSLLACIDSYQLLDLKNQTLLKFFEKRANWLSSHHESGQLTNHQALIALCLDLLSELLNTSQWDRAKMLRIERVLAWQNPEGWFQEYEGCDPGYHTLTISCLARLYQRNSDPRLKDALIKAVELAQYFIHPDGSYGGEYASRNTYNFFPHGFELVGRWFPEALQINDRFLQGIAQGLNPCYADDHIIGHHTWNYLLAWRDFVPERPALSPRKPERMWLENAKLLIDRRENTELYIALNKGGVFKLFCDNKLILSDTQFSLQVRDRGKLKNAVGHLVDNYAIEIEPDRILIQGNLGWAKQKQMNPQNLLVLRIVMLTLGRFFPNLIRKLLQKMLITGKQTAPFKFLRQVQWENGQWRVTDELQAQSWDNVESAGIGGDQTSIYVVMSRTFQRGQLQPWLDLSDRIRHLPPHSTLKLERHLSA</sequence>
<proteinExistence type="predicted"/>
<comment type="caution">
    <text evidence="1">The sequence shown here is derived from an EMBL/GenBank/DDBJ whole genome shotgun (WGS) entry which is preliminary data.</text>
</comment>
<organism evidence="1">
    <name type="scientific">Desertifilum tharense IPPAS B-1220</name>
    <dbReference type="NCBI Taxonomy" id="1781255"/>
    <lineage>
        <taxon>Bacteria</taxon>
        <taxon>Bacillati</taxon>
        <taxon>Cyanobacteriota</taxon>
        <taxon>Cyanophyceae</taxon>
        <taxon>Desertifilales</taxon>
        <taxon>Desertifilaceae</taxon>
        <taxon>Desertifilum</taxon>
    </lineage>
</organism>
<name>A0A1E5QPM0_9CYAN</name>
<dbReference type="OrthoDB" id="5493458at2"/>
<reference evidence="1" key="1">
    <citation type="submission" date="2016-09" db="EMBL/GenBank/DDBJ databases">
        <title>Draft genome of thermotolerant cyanobacterium Desertifilum sp. strain IPPAS B-1220.</title>
        <authorList>
            <person name="Sinetova M.A."/>
            <person name="Bolakhan K."/>
            <person name="Zayadan B.K."/>
            <person name="Mironov K.S."/>
            <person name="Ustinova V."/>
            <person name="Kupriyanova E.V."/>
            <person name="Sidorov R.A."/>
            <person name="Skrypnik A.N."/>
            <person name="Gogoleva N.E."/>
            <person name="Gogolev Y.V."/>
            <person name="Los D.A."/>
        </authorList>
    </citation>
    <scope>NUCLEOTIDE SEQUENCE [LARGE SCALE GENOMIC DNA]</scope>
    <source>
        <strain evidence="1">IPPAS B-1220</strain>
    </source>
</reference>
<dbReference type="InterPro" id="IPR008929">
    <property type="entry name" value="Chondroitin_lyas"/>
</dbReference>
<dbReference type="RefSeq" id="WP_069965913.1">
    <property type="nucleotide sequence ID" value="NZ_CM124774.1"/>
</dbReference>
<dbReference type="InterPro" id="IPR008930">
    <property type="entry name" value="Terpenoid_cyclase/PrenylTrfase"/>
</dbReference>
<protein>
    <submittedName>
        <fullName evidence="1">Uncharacterized protein</fullName>
    </submittedName>
</protein>
<dbReference type="Gene3D" id="1.50.10.100">
    <property type="entry name" value="Chondroitin AC/alginate lyase"/>
    <property type="match status" value="1"/>
</dbReference>
<dbReference type="SUPFAM" id="SSF48239">
    <property type="entry name" value="Terpenoid cyclases/Protein prenyltransferases"/>
    <property type="match status" value="1"/>
</dbReference>
<dbReference type="EMBL" id="MJGC01000037">
    <property type="protein sequence ID" value="OEJ76561.1"/>
    <property type="molecule type" value="Genomic_DNA"/>
</dbReference>